<keyword evidence="13" id="KW-0807">Transducer</keyword>
<evidence type="ECO:0000313" key="20">
    <source>
        <dbReference type="Proteomes" id="UP000324632"/>
    </source>
</evidence>
<keyword evidence="14" id="KW-0966">Cell projection</keyword>
<keyword evidence="6" id="KW-0832">Ubl conjugation</keyword>
<evidence type="ECO:0000259" key="18">
    <source>
        <dbReference type="PROSITE" id="PS50262"/>
    </source>
</evidence>
<dbReference type="Gene3D" id="1.20.1070.10">
    <property type="entry name" value="Rhodopsin 7-helix transmembrane proteins"/>
    <property type="match status" value="1"/>
</dbReference>
<evidence type="ECO:0000256" key="1">
    <source>
        <dbReference type="ARBA" id="ARBA00004316"/>
    </source>
</evidence>
<evidence type="ECO:0000256" key="12">
    <source>
        <dbReference type="ARBA" id="ARBA00023180"/>
    </source>
</evidence>
<evidence type="ECO:0000256" key="10">
    <source>
        <dbReference type="ARBA" id="ARBA00023157"/>
    </source>
</evidence>
<accession>A0A5A9P081</accession>
<dbReference type="CDD" id="cd15126">
    <property type="entry name" value="7tmA_ETBR-LP2"/>
    <property type="match status" value="1"/>
</dbReference>
<feature type="transmembrane region" description="Helical" evidence="16">
    <location>
        <begin position="134"/>
        <end position="161"/>
    </location>
</feature>
<evidence type="ECO:0000256" key="14">
    <source>
        <dbReference type="ARBA" id="ARBA00023273"/>
    </source>
</evidence>
<dbReference type="PANTHER" id="PTHR46216:SF2">
    <property type="entry name" value="G PROTEIN-COUPLED RECEPTOR 37-LIKE 1B"/>
    <property type="match status" value="1"/>
</dbReference>
<keyword evidence="9 16" id="KW-0472">Membrane</keyword>
<evidence type="ECO:0000256" key="7">
    <source>
        <dbReference type="ARBA" id="ARBA00022989"/>
    </source>
</evidence>
<name>A0A5A9P081_9TELE</name>
<dbReference type="GO" id="GO:0043410">
    <property type="term" value="P:positive regulation of MAPK cascade"/>
    <property type="evidence" value="ECO:0007669"/>
    <property type="project" value="TreeGrafter"/>
</dbReference>
<feature type="region of interest" description="Disordered" evidence="15">
    <location>
        <begin position="25"/>
        <end position="73"/>
    </location>
</feature>
<keyword evidence="12" id="KW-0325">Glycoprotein</keyword>
<evidence type="ECO:0000256" key="15">
    <source>
        <dbReference type="SAM" id="MobiDB-lite"/>
    </source>
</evidence>
<sequence length="496" mass="55066">MWSRNYELIYLVTLAMILSACVSGAKKGKPGHEGHDNTNKNTPVNVDEDSFDQDDSQERMQQETVSPLKVGTHKDEGPVYAQTSASPVPFTAMPNSSVFENGNSNDTTVPNGDPTKKSITKIYNPLYPITDSSYSAYGILFLAFVVFAFGIVGNLAVMCIVWQNYFMRSAWNYLLASLAFWDFLVLCFCLPVVVFNELTNKRLLGDFSCRVVPYIEVTSLGVTTFSLCALGIDRFHAATSSLPKARRVEHCQKVLAKLAVVWIGSMLLAAPELLLWQLNQVTSPTLGVEVDTCIMSPYPDLPESIYSLIINYHDARMWWYFGCYFCLPVVFTLLCQLATCHMSGESESSTKRPEERSPSKKQKLHHALQVERQLNCTVMALAVIYGVCTLPENVCNLTLAYAPIQVSEEVLSLLTLINQFFFFFKSSVTPVLLLCLCKSLGQAFMDCCCCCCEECQPSNSSSTQNLTEGKLKTSNDVSSIFFDKAKDSSTILSIGS</sequence>
<dbReference type="GO" id="GO:0042995">
    <property type="term" value="C:cell projection"/>
    <property type="evidence" value="ECO:0007669"/>
    <property type="project" value="UniProtKB-SubCell"/>
</dbReference>
<feature type="chain" id="PRO_5022864347" evidence="17">
    <location>
        <begin position="25"/>
        <end position="496"/>
    </location>
</feature>
<evidence type="ECO:0000256" key="9">
    <source>
        <dbReference type="ARBA" id="ARBA00023136"/>
    </source>
</evidence>
<dbReference type="InterPro" id="IPR000276">
    <property type="entry name" value="GPCR_Rhodpsn"/>
</dbReference>
<comment type="subcellular location">
    <subcellularLocation>
        <location evidence="2">Cell membrane</location>
        <topology evidence="2">Multi-pass membrane protein</topology>
    </subcellularLocation>
    <subcellularLocation>
        <location evidence="1">Cell projection</location>
    </subcellularLocation>
</comment>
<keyword evidence="11 19" id="KW-0675">Receptor</keyword>
<keyword evidence="10" id="KW-1015">Disulfide bond</keyword>
<dbReference type="GO" id="GO:0008528">
    <property type="term" value="F:G protein-coupled peptide receptor activity"/>
    <property type="evidence" value="ECO:0007669"/>
    <property type="project" value="TreeGrafter"/>
</dbReference>
<dbReference type="AlphaFoldDB" id="A0A5A9P081"/>
<keyword evidence="8" id="KW-0297">G-protein coupled receptor</keyword>
<feature type="transmembrane region" description="Helical" evidence="16">
    <location>
        <begin position="254"/>
        <end position="276"/>
    </location>
</feature>
<evidence type="ECO:0000256" key="11">
    <source>
        <dbReference type="ARBA" id="ARBA00023170"/>
    </source>
</evidence>
<evidence type="ECO:0000256" key="13">
    <source>
        <dbReference type="ARBA" id="ARBA00023224"/>
    </source>
</evidence>
<keyword evidence="3" id="KW-1003">Cell membrane</keyword>
<dbReference type="InterPro" id="IPR003909">
    <property type="entry name" value="GPR37_orph"/>
</dbReference>
<evidence type="ECO:0000256" key="5">
    <source>
        <dbReference type="ARBA" id="ARBA00022729"/>
    </source>
</evidence>
<dbReference type="PROSITE" id="PS51257">
    <property type="entry name" value="PROKAR_LIPOPROTEIN"/>
    <property type="match status" value="1"/>
</dbReference>
<keyword evidence="4 16" id="KW-0812">Transmembrane</keyword>
<dbReference type="PRINTS" id="PR01421">
    <property type="entry name" value="GPR37ORPHANR"/>
</dbReference>
<evidence type="ECO:0000256" key="4">
    <source>
        <dbReference type="ARBA" id="ARBA00022692"/>
    </source>
</evidence>
<protein>
    <submittedName>
        <fullName evidence="19">Prosaposin receptor GPR37L1</fullName>
    </submittedName>
</protein>
<evidence type="ECO:0000256" key="6">
    <source>
        <dbReference type="ARBA" id="ARBA00022843"/>
    </source>
</evidence>
<dbReference type="PANTHER" id="PTHR46216">
    <property type="entry name" value="PROSAPOSIN RECEPTOR GPR37 FAMILY MEMBER"/>
    <property type="match status" value="1"/>
</dbReference>
<dbReference type="SUPFAM" id="SSF81321">
    <property type="entry name" value="Family A G protein-coupled receptor-like"/>
    <property type="match status" value="1"/>
</dbReference>
<feature type="transmembrane region" description="Helical" evidence="16">
    <location>
        <begin position="317"/>
        <end position="339"/>
    </location>
</feature>
<dbReference type="InterPro" id="IPR017452">
    <property type="entry name" value="GPCR_Rhodpsn_7TM"/>
</dbReference>
<dbReference type="GO" id="GO:0043235">
    <property type="term" value="C:receptor complex"/>
    <property type="evidence" value="ECO:0007669"/>
    <property type="project" value="TreeGrafter"/>
</dbReference>
<dbReference type="Proteomes" id="UP000324632">
    <property type="component" value="Chromosome 12"/>
</dbReference>
<dbReference type="PROSITE" id="PS50262">
    <property type="entry name" value="G_PROTEIN_RECEP_F1_2"/>
    <property type="match status" value="1"/>
</dbReference>
<dbReference type="EMBL" id="SOYY01000012">
    <property type="protein sequence ID" value="KAA0714126.1"/>
    <property type="molecule type" value="Genomic_DNA"/>
</dbReference>
<evidence type="ECO:0000256" key="17">
    <source>
        <dbReference type="SAM" id="SignalP"/>
    </source>
</evidence>
<evidence type="ECO:0000256" key="3">
    <source>
        <dbReference type="ARBA" id="ARBA00022475"/>
    </source>
</evidence>
<feature type="transmembrane region" description="Helical" evidence="16">
    <location>
        <begin position="173"/>
        <end position="194"/>
    </location>
</feature>
<evidence type="ECO:0000256" key="2">
    <source>
        <dbReference type="ARBA" id="ARBA00004651"/>
    </source>
</evidence>
<dbReference type="PRINTS" id="PR00237">
    <property type="entry name" value="GPCRRHODOPSN"/>
</dbReference>
<keyword evidence="20" id="KW-1185">Reference proteome</keyword>
<gene>
    <name evidence="19" type="ORF">E1301_Tti007274</name>
</gene>
<dbReference type="FunFam" id="1.20.1070.10:FF:000059">
    <property type="entry name" value="G protein-coupled receptor 37"/>
    <property type="match status" value="1"/>
</dbReference>
<keyword evidence="5 17" id="KW-0732">Signal</keyword>
<dbReference type="GO" id="GO:0007193">
    <property type="term" value="P:adenylate cyclase-inhibiting G protein-coupled receptor signaling pathway"/>
    <property type="evidence" value="ECO:0007669"/>
    <property type="project" value="TreeGrafter"/>
</dbReference>
<feature type="domain" description="G-protein coupled receptors family 1 profile" evidence="18">
    <location>
        <begin position="153"/>
        <end position="433"/>
    </location>
</feature>
<dbReference type="Pfam" id="PF00001">
    <property type="entry name" value="7tm_1"/>
    <property type="match status" value="1"/>
</dbReference>
<dbReference type="OrthoDB" id="8960080at2759"/>
<keyword evidence="7 16" id="KW-1133">Transmembrane helix</keyword>
<feature type="compositionally biased region" description="Acidic residues" evidence="15">
    <location>
        <begin position="46"/>
        <end position="55"/>
    </location>
</feature>
<organism evidence="19 20">
    <name type="scientific">Triplophysa tibetana</name>
    <dbReference type="NCBI Taxonomy" id="1572043"/>
    <lineage>
        <taxon>Eukaryota</taxon>
        <taxon>Metazoa</taxon>
        <taxon>Chordata</taxon>
        <taxon>Craniata</taxon>
        <taxon>Vertebrata</taxon>
        <taxon>Euteleostomi</taxon>
        <taxon>Actinopterygii</taxon>
        <taxon>Neopterygii</taxon>
        <taxon>Teleostei</taxon>
        <taxon>Ostariophysi</taxon>
        <taxon>Cypriniformes</taxon>
        <taxon>Nemacheilidae</taxon>
        <taxon>Triplophysa</taxon>
    </lineage>
</organism>
<feature type="signal peptide" evidence="17">
    <location>
        <begin position="1"/>
        <end position="24"/>
    </location>
</feature>
<feature type="transmembrane region" description="Helical" evidence="16">
    <location>
        <begin position="214"/>
        <end position="233"/>
    </location>
</feature>
<dbReference type="GO" id="GO:0005886">
    <property type="term" value="C:plasma membrane"/>
    <property type="evidence" value="ECO:0007669"/>
    <property type="project" value="UniProtKB-SubCell"/>
</dbReference>
<evidence type="ECO:0000256" key="16">
    <source>
        <dbReference type="SAM" id="Phobius"/>
    </source>
</evidence>
<reference evidence="19 20" key="1">
    <citation type="journal article" date="2019" name="Mol. Ecol. Resour.">
        <title>Chromosome-level genome assembly of Triplophysa tibetana, a fish adapted to the harsh high-altitude environment of the Tibetan Plateau.</title>
        <authorList>
            <person name="Yang X."/>
            <person name="Liu H."/>
            <person name="Ma Z."/>
            <person name="Zou Y."/>
            <person name="Zou M."/>
            <person name="Mao Y."/>
            <person name="Li X."/>
            <person name="Wang H."/>
            <person name="Chen T."/>
            <person name="Wang W."/>
            <person name="Yang R."/>
        </authorList>
    </citation>
    <scope>NUCLEOTIDE SEQUENCE [LARGE SCALE GENOMIC DNA]</scope>
    <source>
        <strain evidence="19">TTIB1903HZAU</strain>
        <tissue evidence="19">Muscle</tissue>
    </source>
</reference>
<evidence type="ECO:0000313" key="19">
    <source>
        <dbReference type="EMBL" id="KAA0714126.1"/>
    </source>
</evidence>
<proteinExistence type="predicted"/>
<evidence type="ECO:0000256" key="8">
    <source>
        <dbReference type="ARBA" id="ARBA00023040"/>
    </source>
</evidence>
<comment type="caution">
    <text evidence="19">The sequence shown here is derived from an EMBL/GenBank/DDBJ whole genome shotgun (WGS) entry which is preliminary data.</text>
</comment>